<comment type="similarity">
    <text evidence="5">Belongs to the SAT4 family.</text>
</comment>
<evidence type="ECO:0000313" key="10">
    <source>
        <dbReference type="Proteomes" id="UP000799750"/>
    </source>
</evidence>
<feature type="transmembrane region" description="Helical" evidence="7">
    <location>
        <begin position="59"/>
        <end position="84"/>
    </location>
</feature>
<evidence type="ECO:0000256" key="4">
    <source>
        <dbReference type="ARBA" id="ARBA00023136"/>
    </source>
</evidence>
<dbReference type="Proteomes" id="UP000799750">
    <property type="component" value="Unassembled WGS sequence"/>
</dbReference>
<evidence type="ECO:0000256" key="7">
    <source>
        <dbReference type="SAM" id="Phobius"/>
    </source>
</evidence>
<dbReference type="GO" id="GO:0016020">
    <property type="term" value="C:membrane"/>
    <property type="evidence" value="ECO:0007669"/>
    <property type="project" value="UniProtKB-SubCell"/>
</dbReference>
<feature type="transmembrane region" description="Helical" evidence="7">
    <location>
        <begin position="25"/>
        <end position="47"/>
    </location>
</feature>
<feature type="domain" description="Rhodopsin" evidence="8">
    <location>
        <begin position="43"/>
        <end position="282"/>
    </location>
</feature>
<feature type="transmembrane region" description="Helical" evidence="7">
    <location>
        <begin position="257"/>
        <end position="280"/>
    </location>
</feature>
<evidence type="ECO:0000256" key="1">
    <source>
        <dbReference type="ARBA" id="ARBA00004141"/>
    </source>
</evidence>
<protein>
    <recommendedName>
        <fullName evidence="8">Rhodopsin domain-containing protein</fullName>
    </recommendedName>
</protein>
<dbReference type="PANTHER" id="PTHR33048">
    <property type="entry name" value="PTH11-LIKE INTEGRAL MEMBRANE PROTEIN (AFU_ORTHOLOGUE AFUA_5G11245)"/>
    <property type="match status" value="1"/>
</dbReference>
<feature type="transmembrane region" description="Helical" evidence="7">
    <location>
        <begin position="189"/>
        <end position="210"/>
    </location>
</feature>
<keyword evidence="3 7" id="KW-1133">Transmembrane helix</keyword>
<proteinExistence type="inferred from homology"/>
<keyword evidence="4 7" id="KW-0472">Membrane</keyword>
<feature type="transmembrane region" description="Helical" evidence="7">
    <location>
        <begin position="217"/>
        <end position="237"/>
    </location>
</feature>
<dbReference type="OrthoDB" id="5429740at2759"/>
<evidence type="ECO:0000313" key="9">
    <source>
        <dbReference type="EMBL" id="KAF2498225.1"/>
    </source>
</evidence>
<dbReference type="AlphaFoldDB" id="A0A6A6R0J3"/>
<evidence type="ECO:0000259" key="8">
    <source>
        <dbReference type="Pfam" id="PF20684"/>
    </source>
</evidence>
<keyword evidence="10" id="KW-1185">Reference proteome</keyword>
<evidence type="ECO:0000256" key="3">
    <source>
        <dbReference type="ARBA" id="ARBA00022989"/>
    </source>
</evidence>
<gene>
    <name evidence="9" type="ORF">BU16DRAFT_287634</name>
</gene>
<feature type="region of interest" description="Disordered" evidence="6">
    <location>
        <begin position="298"/>
        <end position="325"/>
    </location>
</feature>
<sequence>MADPKLGDFGPAPPGMNLADNQNGVTYGAVITLMIIGTVSVVLRFMARMKPGQVQLAMDDWLIVGALIFAWGTGICSLLSINYGGGKHLWALKTSEFTQVWKLLFGYVMIYATAVTLTKVSILVFYRRIFGITYSFYVCMFLAIGYWITIIVVDNVGCQPLSFFWTQYTDPTAIGTCINFPKFFFGNGIAAMLIDVIILGVPVPIVWGLQMARSQKVAVVSILLLGSFVCVASIVRIVMLQRNTSSSDPTWTISPVFVWSCVEPFIGILCACLPTFAPFFRRWWGVIRTRGTSEGKYSKSGGIDSKGFDTPADGGSKQLSSAGGAAGFRLSRSKGRSKGPRAEWMELESGMRDDEIALTNKITGGKGATGSVESMPGIMVREDVEWTSSKKSAAS</sequence>
<keyword evidence="2 7" id="KW-0812">Transmembrane</keyword>
<dbReference type="EMBL" id="MU004185">
    <property type="protein sequence ID" value="KAF2498225.1"/>
    <property type="molecule type" value="Genomic_DNA"/>
</dbReference>
<comment type="subcellular location">
    <subcellularLocation>
        <location evidence="1">Membrane</location>
        <topology evidence="1">Multi-pass membrane protein</topology>
    </subcellularLocation>
</comment>
<feature type="compositionally biased region" description="Polar residues" evidence="6">
    <location>
        <begin position="386"/>
        <end position="395"/>
    </location>
</feature>
<evidence type="ECO:0000256" key="2">
    <source>
        <dbReference type="ARBA" id="ARBA00022692"/>
    </source>
</evidence>
<feature type="transmembrane region" description="Helical" evidence="7">
    <location>
        <begin position="104"/>
        <end position="126"/>
    </location>
</feature>
<dbReference type="InterPro" id="IPR052337">
    <property type="entry name" value="SAT4-like"/>
</dbReference>
<accession>A0A6A6R0J3</accession>
<feature type="region of interest" description="Disordered" evidence="6">
    <location>
        <begin position="360"/>
        <end position="395"/>
    </location>
</feature>
<dbReference type="PANTHER" id="PTHR33048:SF163">
    <property type="entry name" value="INTEGRAL MEMBRANE PROTEIN (AFU_ORTHOLOGUE AFUA_8G05510)"/>
    <property type="match status" value="1"/>
</dbReference>
<dbReference type="InterPro" id="IPR049326">
    <property type="entry name" value="Rhodopsin_dom_fungi"/>
</dbReference>
<dbReference type="Pfam" id="PF20684">
    <property type="entry name" value="Fung_rhodopsin"/>
    <property type="match status" value="1"/>
</dbReference>
<feature type="transmembrane region" description="Helical" evidence="7">
    <location>
        <begin position="133"/>
        <end position="153"/>
    </location>
</feature>
<evidence type="ECO:0000256" key="6">
    <source>
        <dbReference type="SAM" id="MobiDB-lite"/>
    </source>
</evidence>
<name>A0A6A6R0J3_9PEZI</name>
<organism evidence="9 10">
    <name type="scientific">Lophium mytilinum</name>
    <dbReference type="NCBI Taxonomy" id="390894"/>
    <lineage>
        <taxon>Eukaryota</taxon>
        <taxon>Fungi</taxon>
        <taxon>Dikarya</taxon>
        <taxon>Ascomycota</taxon>
        <taxon>Pezizomycotina</taxon>
        <taxon>Dothideomycetes</taxon>
        <taxon>Pleosporomycetidae</taxon>
        <taxon>Mytilinidiales</taxon>
        <taxon>Mytilinidiaceae</taxon>
        <taxon>Lophium</taxon>
    </lineage>
</organism>
<evidence type="ECO:0000256" key="5">
    <source>
        <dbReference type="ARBA" id="ARBA00038359"/>
    </source>
</evidence>
<reference evidence="9" key="1">
    <citation type="journal article" date="2020" name="Stud. Mycol.">
        <title>101 Dothideomycetes genomes: a test case for predicting lifestyles and emergence of pathogens.</title>
        <authorList>
            <person name="Haridas S."/>
            <person name="Albert R."/>
            <person name="Binder M."/>
            <person name="Bloem J."/>
            <person name="Labutti K."/>
            <person name="Salamov A."/>
            <person name="Andreopoulos B."/>
            <person name="Baker S."/>
            <person name="Barry K."/>
            <person name="Bills G."/>
            <person name="Bluhm B."/>
            <person name="Cannon C."/>
            <person name="Castanera R."/>
            <person name="Culley D."/>
            <person name="Daum C."/>
            <person name="Ezra D."/>
            <person name="Gonzalez J."/>
            <person name="Henrissat B."/>
            <person name="Kuo A."/>
            <person name="Liang C."/>
            <person name="Lipzen A."/>
            <person name="Lutzoni F."/>
            <person name="Magnuson J."/>
            <person name="Mondo S."/>
            <person name="Nolan M."/>
            <person name="Ohm R."/>
            <person name="Pangilinan J."/>
            <person name="Park H.-J."/>
            <person name="Ramirez L."/>
            <person name="Alfaro M."/>
            <person name="Sun H."/>
            <person name="Tritt A."/>
            <person name="Yoshinaga Y."/>
            <person name="Zwiers L.-H."/>
            <person name="Turgeon B."/>
            <person name="Goodwin S."/>
            <person name="Spatafora J."/>
            <person name="Crous P."/>
            <person name="Grigoriev I."/>
        </authorList>
    </citation>
    <scope>NUCLEOTIDE SEQUENCE</scope>
    <source>
        <strain evidence="9">CBS 269.34</strain>
    </source>
</reference>